<protein>
    <submittedName>
        <fullName evidence="1">Uncharacterized protein</fullName>
    </submittedName>
</protein>
<dbReference type="AlphaFoldDB" id="J3NDW4"/>
<keyword evidence="2" id="KW-1185">Reference proteome</keyword>
<reference evidence="1" key="2">
    <citation type="submission" date="2013-04" db="UniProtKB">
        <authorList>
            <consortium name="EnsemblPlants"/>
        </authorList>
    </citation>
    <scope>IDENTIFICATION</scope>
</reference>
<dbReference type="Gramene" id="OB12G21720.1">
    <property type="protein sequence ID" value="OB12G21720.1"/>
    <property type="gene ID" value="OB12G21720"/>
</dbReference>
<reference evidence="1" key="1">
    <citation type="journal article" date="2013" name="Nat. Commun.">
        <title>Whole-genome sequencing of Oryza brachyantha reveals mechanisms underlying Oryza genome evolution.</title>
        <authorList>
            <person name="Chen J."/>
            <person name="Huang Q."/>
            <person name="Gao D."/>
            <person name="Wang J."/>
            <person name="Lang Y."/>
            <person name="Liu T."/>
            <person name="Li B."/>
            <person name="Bai Z."/>
            <person name="Luis Goicoechea J."/>
            <person name="Liang C."/>
            <person name="Chen C."/>
            <person name="Zhang W."/>
            <person name="Sun S."/>
            <person name="Liao Y."/>
            <person name="Zhang X."/>
            <person name="Yang L."/>
            <person name="Song C."/>
            <person name="Wang M."/>
            <person name="Shi J."/>
            <person name="Liu G."/>
            <person name="Liu J."/>
            <person name="Zhou H."/>
            <person name="Zhou W."/>
            <person name="Yu Q."/>
            <person name="An N."/>
            <person name="Chen Y."/>
            <person name="Cai Q."/>
            <person name="Wang B."/>
            <person name="Liu B."/>
            <person name="Min J."/>
            <person name="Huang Y."/>
            <person name="Wu H."/>
            <person name="Li Z."/>
            <person name="Zhang Y."/>
            <person name="Yin Y."/>
            <person name="Song W."/>
            <person name="Jiang J."/>
            <person name="Jackson S.A."/>
            <person name="Wing R.A."/>
            <person name="Wang J."/>
            <person name="Chen M."/>
        </authorList>
    </citation>
    <scope>NUCLEOTIDE SEQUENCE [LARGE SCALE GENOMIC DNA]</scope>
    <source>
        <strain evidence="1">cv. IRGC 101232</strain>
    </source>
</reference>
<dbReference type="Proteomes" id="UP000006038">
    <property type="component" value="Chromosome 12"/>
</dbReference>
<sequence>MARALSSTPKPCRPVAPLRCCHGAGAGMDLHDLSKIFSTPNGIGSGLALWQLRLETYDQIKRVNA</sequence>
<dbReference type="EnsemblPlants" id="OB12G21720.1">
    <property type="protein sequence ID" value="OB12G21720.1"/>
    <property type="gene ID" value="OB12G21720"/>
</dbReference>
<dbReference type="HOGENOM" id="CLU_2853317_0_0_1"/>
<evidence type="ECO:0000313" key="2">
    <source>
        <dbReference type="Proteomes" id="UP000006038"/>
    </source>
</evidence>
<proteinExistence type="predicted"/>
<evidence type="ECO:0000313" key="1">
    <source>
        <dbReference type="EnsemblPlants" id="OB12G21720.1"/>
    </source>
</evidence>
<accession>J3NDW4</accession>
<organism evidence="1">
    <name type="scientific">Oryza brachyantha</name>
    <name type="common">malo sina</name>
    <dbReference type="NCBI Taxonomy" id="4533"/>
    <lineage>
        <taxon>Eukaryota</taxon>
        <taxon>Viridiplantae</taxon>
        <taxon>Streptophyta</taxon>
        <taxon>Embryophyta</taxon>
        <taxon>Tracheophyta</taxon>
        <taxon>Spermatophyta</taxon>
        <taxon>Magnoliopsida</taxon>
        <taxon>Liliopsida</taxon>
        <taxon>Poales</taxon>
        <taxon>Poaceae</taxon>
        <taxon>BOP clade</taxon>
        <taxon>Oryzoideae</taxon>
        <taxon>Oryzeae</taxon>
        <taxon>Oryzinae</taxon>
        <taxon>Oryza</taxon>
    </lineage>
</organism>
<name>J3NDW4_ORYBR</name>